<dbReference type="EMBL" id="LAZR01000580">
    <property type="protein sequence ID" value="KKN63764.1"/>
    <property type="molecule type" value="Genomic_DNA"/>
</dbReference>
<accession>A0A0F9S9U1</accession>
<name>A0A0F9S9U1_9ZZZZ</name>
<dbReference type="AlphaFoldDB" id="A0A0F9S9U1"/>
<gene>
    <name evidence="1" type="ORF">LCGC14_0498680</name>
</gene>
<protein>
    <submittedName>
        <fullName evidence="1">Uncharacterized protein</fullName>
    </submittedName>
</protein>
<sequence length="77" mass="8672">MAVATDIMTQEEITDQTAKAEALMKCIGETLEDSQGRGVRQGMRVRGLSGFDWGCIADWSAQLRHIAVQLRNEYTRR</sequence>
<organism evidence="1">
    <name type="scientific">marine sediment metagenome</name>
    <dbReference type="NCBI Taxonomy" id="412755"/>
    <lineage>
        <taxon>unclassified sequences</taxon>
        <taxon>metagenomes</taxon>
        <taxon>ecological metagenomes</taxon>
    </lineage>
</organism>
<reference evidence="1" key="1">
    <citation type="journal article" date="2015" name="Nature">
        <title>Complex archaea that bridge the gap between prokaryotes and eukaryotes.</title>
        <authorList>
            <person name="Spang A."/>
            <person name="Saw J.H."/>
            <person name="Jorgensen S.L."/>
            <person name="Zaremba-Niedzwiedzka K."/>
            <person name="Martijn J."/>
            <person name="Lind A.E."/>
            <person name="van Eijk R."/>
            <person name="Schleper C."/>
            <person name="Guy L."/>
            <person name="Ettema T.J."/>
        </authorList>
    </citation>
    <scope>NUCLEOTIDE SEQUENCE</scope>
</reference>
<comment type="caution">
    <text evidence="1">The sequence shown here is derived from an EMBL/GenBank/DDBJ whole genome shotgun (WGS) entry which is preliminary data.</text>
</comment>
<evidence type="ECO:0000313" key="1">
    <source>
        <dbReference type="EMBL" id="KKN63764.1"/>
    </source>
</evidence>
<proteinExistence type="predicted"/>